<dbReference type="Pfam" id="PF06983">
    <property type="entry name" value="3-dmu-9_3-mt"/>
    <property type="match status" value="1"/>
</dbReference>
<dbReference type="InterPro" id="IPR009725">
    <property type="entry name" value="3_dmu_93_MTrfase"/>
</dbReference>
<dbReference type="SUPFAM" id="SSF54593">
    <property type="entry name" value="Glyoxalase/Bleomycin resistance protein/Dihydroxybiphenyl dioxygenase"/>
    <property type="match status" value="1"/>
</dbReference>
<evidence type="ECO:0000259" key="1">
    <source>
        <dbReference type="Pfam" id="PF06983"/>
    </source>
</evidence>
<name>A0ABP3GAR2_9ALTE</name>
<dbReference type="PANTHER" id="PTHR33990:SF4">
    <property type="entry name" value="PHNB-LIKE DOMAIN-CONTAINING PROTEIN"/>
    <property type="match status" value="1"/>
</dbReference>
<dbReference type="RefSeq" id="WP_343840344.1">
    <property type="nucleotide sequence ID" value="NZ_BAAAEI010000001.1"/>
</dbReference>
<dbReference type="EMBL" id="BAAAEI010000001">
    <property type="protein sequence ID" value="GAA0340156.1"/>
    <property type="molecule type" value="Genomic_DNA"/>
</dbReference>
<gene>
    <name evidence="2" type="ORF">GCM10009092_00840</name>
</gene>
<accession>A0ABP3GAR2</accession>
<evidence type="ECO:0000313" key="2">
    <source>
        <dbReference type="EMBL" id="GAA0340156.1"/>
    </source>
</evidence>
<evidence type="ECO:0000313" key="3">
    <source>
        <dbReference type="Proteomes" id="UP001501757"/>
    </source>
</evidence>
<dbReference type="CDD" id="cd06588">
    <property type="entry name" value="PhnB_like"/>
    <property type="match status" value="1"/>
</dbReference>
<dbReference type="Proteomes" id="UP001501757">
    <property type="component" value="Unassembled WGS sequence"/>
</dbReference>
<comment type="caution">
    <text evidence="2">The sequence shown here is derived from an EMBL/GenBank/DDBJ whole genome shotgun (WGS) entry which is preliminary data.</text>
</comment>
<sequence length="134" mass="14916">MKSITTCLLFVGEQAGKAQQAIEFYTSLFADSAVDDIQYHEAGGPEREGSVKLARFHIGSTEVLAMDSALDHQFGFTPAMSLAVECESEAEITRVYERLSEHGATLMPLDNYGFSRRFAWLNDRFGVSWQLNLA</sequence>
<feature type="domain" description="PhnB-like" evidence="1">
    <location>
        <begin position="3"/>
        <end position="131"/>
    </location>
</feature>
<dbReference type="InterPro" id="IPR028973">
    <property type="entry name" value="PhnB-like"/>
</dbReference>
<dbReference type="PIRSF" id="PIRSF021700">
    <property type="entry name" value="3_dmu_93_MTrfase"/>
    <property type="match status" value="1"/>
</dbReference>
<protein>
    <submittedName>
        <fullName evidence="2">VOC family protein</fullName>
    </submittedName>
</protein>
<dbReference type="PANTHER" id="PTHR33990">
    <property type="entry name" value="PROTEIN YJDN-RELATED"/>
    <property type="match status" value="1"/>
</dbReference>
<dbReference type="Gene3D" id="3.30.720.110">
    <property type="match status" value="1"/>
</dbReference>
<dbReference type="InterPro" id="IPR029068">
    <property type="entry name" value="Glyas_Bleomycin-R_OHBP_Dase"/>
</dbReference>
<organism evidence="2 3">
    <name type="scientific">Bowmanella denitrificans</name>
    <dbReference type="NCBI Taxonomy" id="366582"/>
    <lineage>
        <taxon>Bacteria</taxon>
        <taxon>Pseudomonadati</taxon>
        <taxon>Pseudomonadota</taxon>
        <taxon>Gammaproteobacteria</taxon>
        <taxon>Alteromonadales</taxon>
        <taxon>Alteromonadaceae</taxon>
        <taxon>Bowmanella</taxon>
    </lineage>
</organism>
<reference evidence="3" key="1">
    <citation type="journal article" date="2019" name="Int. J. Syst. Evol. Microbiol.">
        <title>The Global Catalogue of Microorganisms (GCM) 10K type strain sequencing project: providing services to taxonomists for standard genome sequencing and annotation.</title>
        <authorList>
            <consortium name="The Broad Institute Genomics Platform"/>
            <consortium name="The Broad Institute Genome Sequencing Center for Infectious Disease"/>
            <person name="Wu L."/>
            <person name="Ma J."/>
        </authorList>
    </citation>
    <scope>NUCLEOTIDE SEQUENCE [LARGE SCALE GENOMIC DNA]</scope>
    <source>
        <strain evidence="3">JCM 13378</strain>
    </source>
</reference>
<proteinExistence type="predicted"/>
<keyword evidence="3" id="KW-1185">Reference proteome</keyword>
<dbReference type="Gene3D" id="3.30.720.100">
    <property type="match status" value="1"/>
</dbReference>